<reference evidence="1" key="1">
    <citation type="journal article" date="2021" name="Proc. Natl. Acad. Sci. U.S.A.">
        <title>A Catalog of Tens of Thousands of Viruses from Human Metagenomes Reveals Hidden Associations with Chronic Diseases.</title>
        <authorList>
            <person name="Tisza M.J."/>
            <person name="Buck C.B."/>
        </authorList>
    </citation>
    <scope>NUCLEOTIDE SEQUENCE</scope>
    <source>
        <strain evidence="1">CtYcY12</strain>
    </source>
</reference>
<accession>A0A8S5TU49</accession>
<organism evidence="1">
    <name type="scientific">Siphoviridae sp. ctYcY12</name>
    <dbReference type="NCBI Taxonomy" id="2825550"/>
    <lineage>
        <taxon>Viruses</taxon>
        <taxon>Duplodnaviria</taxon>
        <taxon>Heunggongvirae</taxon>
        <taxon>Uroviricota</taxon>
        <taxon>Caudoviricetes</taxon>
    </lineage>
</organism>
<evidence type="ECO:0000313" key="1">
    <source>
        <dbReference type="EMBL" id="DAF85687.1"/>
    </source>
</evidence>
<name>A0A8S5TU49_9CAUD</name>
<proteinExistence type="predicted"/>
<sequence>MKKRQSVYSPYYAKIQDLLFQGMPVKEVWMYMRIYFDVYACLRTFQYYIKSRHLTWFIPSKTEVKHGRTD</sequence>
<dbReference type="EMBL" id="BK015928">
    <property type="protein sequence ID" value="DAF85687.1"/>
    <property type="molecule type" value="Genomic_DNA"/>
</dbReference>
<protein>
    <submittedName>
        <fullName evidence="1">Uncharacterized protein</fullName>
    </submittedName>
</protein>